<evidence type="ECO:0000256" key="5">
    <source>
        <dbReference type="ARBA" id="ARBA00022801"/>
    </source>
</evidence>
<evidence type="ECO:0000256" key="1">
    <source>
        <dbReference type="ARBA" id="ARBA00001947"/>
    </source>
</evidence>
<accession>A0A2A9M157</accession>
<evidence type="ECO:0000256" key="4">
    <source>
        <dbReference type="ARBA" id="ARBA00022723"/>
    </source>
</evidence>
<keyword evidence="3" id="KW-0645">Protease</keyword>
<comment type="similarity">
    <text evidence="2">Belongs to the peptidase M13 family.</text>
</comment>
<organism evidence="11 12">
    <name type="scientific">Besnoitia besnoiti</name>
    <name type="common">Apicomplexan protozoan</name>
    <dbReference type="NCBI Taxonomy" id="94643"/>
    <lineage>
        <taxon>Eukaryota</taxon>
        <taxon>Sar</taxon>
        <taxon>Alveolata</taxon>
        <taxon>Apicomplexa</taxon>
        <taxon>Conoidasida</taxon>
        <taxon>Coccidia</taxon>
        <taxon>Eucoccidiorida</taxon>
        <taxon>Eimeriorina</taxon>
        <taxon>Sarcocystidae</taxon>
        <taxon>Besnoitia</taxon>
    </lineage>
</organism>
<feature type="domain" description="Peptidase M13 C-terminal" evidence="9">
    <location>
        <begin position="580"/>
        <end position="691"/>
    </location>
</feature>
<sequence>MIKRDMNPLADPCYNADEYFCGGWRARTPVPADESSWTLAFDTLARDTREYLKSTLEAKSCADMRGELRRQQTSQAERKAPESQSVSSEDSRSSASTEEKKERTLDEWDVLATCIYEACMDEEAIDTRGATPLTDLMFGESDSRTMSLEFLLNGDFSQEAKELAEKEGSAVQSSPSSAPTSYRRRVAVIVQRLQAIFHRLKDVLFWSAYVGPNELHPDQGQTLNLGSLKLGLSYHFYEDDHLDYQMYYREHISNLLKIFETHVARTHPDLMDSAQQRNPNMKRSHTERARRIFEFEKGSLRPLVLSPEELRKVKEYTHEITYGELKATTKVLDVEALLHMYLDMIPRLESENDEGPVSSSSLEGKITFTASGVHVDDRVVLLIHEKDYFSKLEAMFQSVDWDVLHDYLLYKVVRSDASLLAKDFRDELQRYSKQVTKADPLPRWRTCVSSVPQWILSRNYVLGRFDKEKKQTVQHMAAGIRKAFRSLLEEYAWMDSATRQEALSKLAGMEEKIGFPDWLLEDYETYFTRYYGDKHQALAHANVHFDIQWHLGLEAIRSQLSEFGQPVDRKEWAMKPHSVNAYFSPSQNEIAFMAAVLQEPSLFVASPGAGRGEETVVKALSYGAIAGVIAHEVTHGFDDVGKEYDVQGRLRNWWTADSERAFKDEAACMRDQYSAYHVVVAVDSDASAEGTAEEVTRLGASLEGEGEATQTAKRTKTVRVRGDLTLGENIADNGGVQLAWKALKLELSAEQLNSRPLESYGVPMTAAQLFMFSWGHFWCEVALDSFIRRQVETDPHSPARFRIQGPLANFALFAEAEQCPAGSPLNPEKKCRVW</sequence>
<evidence type="ECO:0000259" key="9">
    <source>
        <dbReference type="Pfam" id="PF01431"/>
    </source>
</evidence>
<dbReference type="PANTHER" id="PTHR11733">
    <property type="entry name" value="ZINC METALLOPROTEASE FAMILY M13 NEPRILYSIN-RELATED"/>
    <property type="match status" value="1"/>
</dbReference>
<dbReference type="GO" id="GO:0005886">
    <property type="term" value="C:plasma membrane"/>
    <property type="evidence" value="ECO:0007669"/>
    <property type="project" value="TreeGrafter"/>
</dbReference>
<feature type="domain" description="Peptidase M13 N-terminal" evidence="10">
    <location>
        <begin position="12"/>
        <end position="516"/>
    </location>
</feature>
<dbReference type="RefSeq" id="XP_029215708.1">
    <property type="nucleotide sequence ID" value="XM_029361353.1"/>
</dbReference>
<dbReference type="EMBL" id="NWUJ01000014">
    <property type="protein sequence ID" value="PFH31699.1"/>
    <property type="molecule type" value="Genomic_DNA"/>
</dbReference>
<dbReference type="PROSITE" id="PS51885">
    <property type="entry name" value="NEPRILYSIN"/>
    <property type="match status" value="1"/>
</dbReference>
<dbReference type="InterPro" id="IPR024079">
    <property type="entry name" value="MetalloPept_cat_dom_sf"/>
</dbReference>
<dbReference type="VEuPathDB" id="ToxoDB:BESB_026730"/>
<keyword evidence="5" id="KW-0378">Hydrolase</keyword>
<evidence type="ECO:0000256" key="8">
    <source>
        <dbReference type="SAM" id="MobiDB-lite"/>
    </source>
</evidence>
<dbReference type="InterPro" id="IPR008753">
    <property type="entry name" value="Peptidase_M13_N"/>
</dbReference>
<keyword evidence="7" id="KW-0482">Metalloprotease</keyword>
<feature type="compositionally biased region" description="Basic and acidic residues" evidence="8">
    <location>
        <begin position="89"/>
        <end position="102"/>
    </location>
</feature>
<dbReference type="GO" id="GO:0046872">
    <property type="term" value="F:metal ion binding"/>
    <property type="evidence" value="ECO:0007669"/>
    <property type="project" value="UniProtKB-KW"/>
</dbReference>
<dbReference type="InterPro" id="IPR018497">
    <property type="entry name" value="Peptidase_M13_C"/>
</dbReference>
<reference evidence="11 12" key="1">
    <citation type="submission" date="2017-09" db="EMBL/GenBank/DDBJ databases">
        <title>Genome sequencing of Besnoitia besnoiti strain Bb-Ger1.</title>
        <authorList>
            <person name="Schares G."/>
            <person name="Venepally P."/>
            <person name="Lorenzi H.A."/>
        </authorList>
    </citation>
    <scope>NUCLEOTIDE SEQUENCE [LARGE SCALE GENOMIC DNA]</scope>
    <source>
        <strain evidence="11 12">Bb-Ger1</strain>
    </source>
</reference>
<dbReference type="GO" id="GO:0016485">
    <property type="term" value="P:protein processing"/>
    <property type="evidence" value="ECO:0007669"/>
    <property type="project" value="TreeGrafter"/>
</dbReference>
<dbReference type="OrthoDB" id="331067at2759"/>
<dbReference type="Proteomes" id="UP000224006">
    <property type="component" value="Unassembled WGS sequence"/>
</dbReference>
<dbReference type="CDD" id="cd08662">
    <property type="entry name" value="M13"/>
    <property type="match status" value="1"/>
</dbReference>
<dbReference type="Gene3D" id="1.10.1380.10">
    <property type="entry name" value="Neutral endopeptidase , domain2"/>
    <property type="match status" value="1"/>
</dbReference>
<dbReference type="PANTHER" id="PTHR11733:SF167">
    <property type="entry name" value="FI17812P1-RELATED"/>
    <property type="match status" value="1"/>
</dbReference>
<proteinExistence type="inferred from homology"/>
<evidence type="ECO:0000256" key="2">
    <source>
        <dbReference type="ARBA" id="ARBA00007357"/>
    </source>
</evidence>
<feature type="compositionally biased region" description="Basic and acidic residues" evidence="8">
    <location>
        <begin position="63"/>
        <end position="81"/>
    </location>
</feature>
<dbReference type="STRING" id="94643.A0A2A9M157"/>
<comment type="cofactor">
    <cofactor evidence="1">
        <name>Zn(2+)</name>
        <dbReference type="ChEBI" id="CHEBI:29105"/>
    </cofactor>
</comment>
<dbReference type="AlphaFoldDB" id="A0A2A9M157"/>
<dbReference type="Pfam" id="PF05649">
    <property type="entry name" value="Peptidase_M13_N"/>
    <property type="match status" value="1"/>
</dbReference>
<evidence type="ECO:0000256" key="7">
    <source>
        <dbReference type="ARBA" id="ARBA00023049"/>
    </source>
</evidence>
<dbReference type="GO" id="GO:0004222">
    <property type="term" value="F:metalloendopeptidase activity"/>
    <property type="evidence" value="ECO:0007669"/>
    <property type="project" value="InterPro"/>
</dbReference>
<evidence type="ECO:0000256" key="6">
    <source>
        <dbReference type="ARBA" id="ARBA00022833"/>
    </source>
</evidence>
<dbReference type="InterPro" id="IPR000718">
    <property type="entry name" value="Peptidase_M13"/>
</dbReference>
<keyword evidence="4" id="KW-0479">Metal-binding</keyword>
<evidence type="ECO:0000256" key="3">
    <source>
        <dbReference type="ARBA" id="ARBA00022670"/>
    </source>
</evidence>
<dbReference type="Pfam" id="PF01431">
    <property type="entry name" value="Peptidase_M13"/>
    <property type="match status" value="2"/>
</dbReference>
<gene>
    <name evidence="11" type="ORF">BESB_026730</name>
</gene>
<dbReference type="PRINTS" id="PR00786">
    <property type="entry name" value="NEPRILYSIN"/>
</dbReference>
<evidence type="ECO:0000313" key="12">
    <source>
        <dbReference type="Proteomes" id="UP000224006"/>
    </source>
</evidence>
<dbReference type="GeneID" id="40307725"/>
<keyword evidence="6" id="KW-0862">Zinc</keyword>
<evidence type="ECO:0000259" key="10">
    <source>
        <dbReference type="Pfam" id="PF05649"/>
    </source>
</evidence>
<name>A0A2A9M157_BESBE</name>
<evidence type="ECO:0000313" key="11">
    <source>
        <dbReference type="EMBL" id="PFH31699.1"/>
    </source>
</evidence>
<dbReference type="KEGG" id="bbes:BESB_026730"/>
<feature type="domain" description="Peptidase M13 C-terminal" evidence="9">
    <location>
        <begin position="712"/>
        <end position="833"/>
    </location>
</feature>
<feature type="region of interest" description="Disordered" evidence="8">
    <location>
        <begin position="63"/>
        <end position="102"/>
    </location>
</feature>
<keyword evidence="12" id="KW-1185">Reference proteome</keyword>
<dbReference type="InterPro" id="IPR042089">
    <property type="entry name" value="Peptidase_M13_dom_2"/>
</dbReference>
<dbReference type="SUPFAM" id="SSF55486">
    <property type="entry name" value="Metalloproteases ('zincins'), catalytic domain"/>
    <property type="match status" value="1"/>
</dbReference>
<dbReference type="Gene3D" id="3.40.390.10">
    <property type="entry name" value="Collagenase (Catalytic Domain)"/>
    <property type="match status" value="1"/>
</dbReference>
<comment type="caution">
    <text evidence="11">The sequence shown here is derived from an EMBL/GenBank/DDBJ whole genome shotgun (WGS) entry which is preliminary data.</text>
</comment>
<protein>
    <submittedName>
        <fullName evidence="11">Peptidase family M13 protein</fullName>
    </submittedName>
</protein>